<evidence type="ECO:0000313" key="2">
    <source>
        <dbReference type="Proteomes" id="UP001362999"/>
    </source>
</evidence>
<dbReference type="EMBL" id="JAWWNJ010000029">
    <property type="protein sequence ID" value="KAK7027588.1"/>
    <property type="molecule type" value="Genomic_DNA"/>
</dbReference>
<proteinExistence type="predicted"/>
<dbReference type="AlphaFoldDB" id="A0AAW0BN49"/>
<gene>
    <name evidence="1" type="ORF">R3P38DRAFT_2776504</name>
</gene>
<accession>A0AAW0BN49</accession>
<comment type="caution">
    <text evidence="1">The sequence shown here is derived from an EMBL/GenBank/DDBJ whole genome shotgun (WGS) entry which is preliminary data.</text>
</comment>
<sequence>MPAFVKDWINFNLRSPQLHKAAFASALDAGLDPKVFLELWGIHIGDRYAGFGGRWSVGFGGSFGRFRLSQASGDKVTSLLNGRTIVSATARDPTLRPKIWLSRTQALVQKLLLTTEAPVKQLLAHKITLRPLFGVLAKEPPQYLSKESPTCQDIDPSSLQTLQHQDLFCLSGQILGGGSKNDQCGEAPSAAWLFQATTHGTSLKLLGPTILYGRLQHLGANSAQNSVALVVCFQSKTVYYFDSLNGPIDSKLSKAYDWWTDTYNCGIHVTNCIANYINPAKYLVLDLSACSEERLLNRILDRHKLDYSPGIEKDFNFYFRYNLYGRSKSLTSLPASPAKKCPAKEKGLILLSELTALEMSRLPSNTVIQANIRGDLVTTPLLYSVGHIINMELNIKL</sequence>
<name>A0AAW0BN49_9AGAR</name>
<dbReference type="Proteomes" id="UP001362999">
    <property type="component" value="Unassembled WGS sequence"/>
</dbReference>
<organism evidence="1 2">
    <name type="scientific">Favolaschia claudopus</name>
    <dbReference type="NCBI Taxonomy" id="2862362"/>
    <lineage>
        <taxon>Eukaryota</taxon>
        <taxon>Fungi</taxon>
        <taxon>Dikarya</taxon>
        <taxon>Basidiomycota</taxon>
        <taxon>Agaricomycotina</taxon>
        <taxon>Agaricomycetes</taxon>
        <taxon>Agaricomycetidae</taxon>
        <taxon>Agaricales</taxon>
        <taxon>Marasmiineae</taxon>
        <taxon>Mycenaceae</taxon>
        <taxon>Favolaschia</taxon>
    </lineage>
</organism>
<reference evidence="1 2" key="1">
    <citation type="journal article" date="2024" name="J Genomics">
        <title>Draft genome sequencing and assembly of Favolaschia claudopus CIRM-BRFM 2984 isolated from oak limbs.</title>
        <authorList>
            <person name="Navarro D."/>
            <person name="Drula E."/>
            <person name="Chaduli D."/>
            <person name="Cazenave R."/>
            <person name="Ahrendt S."/>
            <person name="Wang J."/>
            <person name="Lipzen A."/>
            <person name="Daum C."/>
            <person name="Barry K."/>
            <person name="Grigoriev I.V."/>
            <person name="Favel A."/>
            <person name="Rosso M.N."/>
            <person name="Martin F."/>
        </authorList>
    </citation>
    <scope>NUCLEOTIDE SEQUENCE [LARGE SCALE GENOMIC DNA]</scope>
    <source>
        <strain evidence="1 2">CIRM-BRFM 2984</strain>
    </source>
</reference>
<evidence type="ECO:0000313" key="1">
    <source>
        <dbReference type="EMBL" id="KAK7027588.1"/>
    </source>
</evidence>
<keyword evidence="2" id="KW-1185">Reference proteome</keyword>
<protein>
    <submittedName>
        <fullName evidence="1">Uncharacterized protein</fullName>
    </submittedName>
</protein>